<organism evidence="2 3">
    <name type="scientific">Thauera phenylacetica B4P</name>
    <dbReference type="NCBI Taxonomy" id="1234382"/>
    <lineage>
        <taxon>Bacteria</taxon>
        <taxon>Pseudomonadati</taxon>
        <taxon>Pseudomonadota</taxon>
        <taxon>Betaproteobacteria</taxon>
        <taxon>Rhodocyclales</taxon>
        <taxon>Zoogloeaceae</taxon>
        <taxon>Thauera</taxon>
    </lineage>
</organism>
<dbReference type="Proteomes" id="UP000013047">
    <property type="component" value="Unassembled WGS sequence"/>
</dbReference>
<name>N6Y202_9RHOO</name>
<comment type="caution">
    <text evidence="2">The sequence shown here is derived from an EMBL/GenBank/DDBJ whole genome shotgun (WGS) entry which is preliminary data.</text>
</comment>
<dbReference type="AlphaFoldDB" id="N6Y202"/>
<keyword evidence="3" id="KW-1185">Reference proteome</keyword>
<accession>N6Y202</accession>
<feature type="compositionally biased region" description="Basic and acidic residues" evidence="1">
    <location>
        <begin position="1"/>
        <end position="14"/>
    </location>
</feature>
<proteinExistence type="predicted"/>
<evidence type="ECO:0000256" key="1">
    <source>
        <dbReference type="SAM" id="MobiDB-lite"/>
    </source>
</evidence>
<feature type="region of interest" description="Disordered" evidence="1">
    <location>
        <begin position="1"/>
        <end position="60"/>
    </location>
</feature>
<dbReference type="RefSeq" id="WP_004391600.1">
    <property type="nucleotide sequence ID" value="NZ_AMXF01000553.1"/>
</dbReference>
<sequence length="182" mass="18496">EEAELAAREAERAARAALDVEPPPPATAAMVAPEPEPPPPPAAEPAACPPAYSPPPAPIARRIDGILRRPDGEVLLWVEGSWQSARALGLRPVTGDAAAVSPPGRRTRLRSGDSMPVELATLAVEAAQPHPEHEQAVPGARETKPDAHPAQPVPGTAGPALAAAQSALMTAAPALAASGARP</sequence>
<gene>
    <name evidence="2" type="ORF">C667_24039</name>
</gene>
<feature type="compositionally biased region" description="Pro residues" evidence="1">
    <location>
        <begin position="34"/>
        <end position="58"/>
    </location>
</feature>
<feature type="non-terminal residue" evidence="2">
    <location>
        <position position="1"/>
    </location>
</feature>
<evidence type="ECO:0000313" key="3">
    <source>
        <dbReference type="Proteomes" id="UP000013047"/>
    </source>
</evidence>
<feature type="compositionally biased region" description="Basic and acidic residues" evidence="1">
    <location>
        <begin position="130"/>
        <end position="147"/>
    </location>
</feature>
<feature type="region of interest" description="Disordered" evidence="1">
    <location>
        <begin position="126"/>
        <end position="161"/>
    </location>
</feature>
<evidence type="ECO:0000313" key="2">
    <source>
        <dbReference type="EMBL" id="ENO85575.1"/>
    </source>
</evidence>
<dbReference type="EMBL" id="AMXF01000553">
    <property type="protein sequence ID" value="ENO85575.1"/>
    <property type="molecule type" value="Genomic_DNA"/>
</dbReference>
<reference evidence="2 3" key="1">
    <citation type="submission" date="2012-09" db="EMBL/GenBank/DDBJ databases">
        <title>Draft Genome Sequences of 6 Strains from Genus Thauera.</title>
        <authorList>
            <person name="Liu B."/>
            <person name="Shapleigh J.P."/>
            <person name="Frostegard A.H."/>
        </authorList>
    </citation>
    <scope>NUCLEOTIDE SEQUENCE [LARGE SCALE GENOMIC DNA]</scope>
    <source>
        <strain evidence="2 3">B4P</strain>
    </source>
</reference>
<protein>
    <submittedName>
        <fullName evidence="2">Uncharacterized protein</fullName>
    </submittedName>
</protein>